<gene>
    <name evidence="6" type="ORF">SAMN04488038_10821</name>
</gene>
<dbReference type="InterPro" id="IPR043128">
    <property type="entry name" value="Rev_trsase/Diguanyl_cyclase"/>
</dbReference>
<dbReference type="InterPro" id="IPR052155">
    <property type="entry name" value="Biofilm_reg_signaling"/>
</dbReference>
<dbReference type="InterPro" id="IPR001610">
    <property type="entry name" value="PAC"/>
</dbReference>
<dbReference type="Proteomes" id="UP000199233">
    <property type="component" value="Unassembled WGS sequence"/>
</dbReference>
<evidence type="ECO:0000259" key="2">
    <source>
        <dbReference type="PROSITE" id="PS50112"/>
    </source>
</evidence>
<dbReference type="Gene3D" id="3.20.20.450">
    <property type="entry name" value="EAL domain"/>
    <property type="match status" value="1"/>
</dbReference>
<dbReference type="OrthoDB" id="9812260at2"/>
<dbReference type="STRING" id="489703.SAMN04488038_10821"/>
<evidence type="ECO:0000259" key="4">
    <source>
        <dbReference type="PROSITE" id="PS50883"/>
    </source>
</evidence>
<dbReference type="InterPro" id="IPR000700">
    <property type="entry name" value="PAS-assoc_C"/>
</dbReference>
<name>A0A1H9H4M4_9GAMM</name>
<dbReference type="PANTHER" id="PTHR44757">
    <property type="entry name" value="DIGUANYLATE CYCLASE DGCP"/>
    <property type="match status" value="1"/>
</dbReference>
<accession>A0A1H9H4M4</accession>
<protein>
    <submittedName>
        <fullName evidence="6">PAS domain S-box-containing protein/diguanylate cyclase (GGDEF) domain-containing protein</fullName>
    </submittedName>
</protein>
<dbReference type="SUPFAM" id="SSF55785">
    <property type="entry name" value="PYP-like sensor domain (PAS domain)"/>
    <property type="match status" value="3"/>
</dbReference>
<dbReference type="InterPro" id="IPR001633">
    <property type="entry name" value="EAL_dom"/>
</dbReference>
<dbReference type="NCBIfam" id="TIGR00254">
    <property type="entry name" value="GGDEF"/>
    <property type="match status" value="1"/>
</dbReference>
<evidence type="ECO:0000256" key="1">
    <source>
        <dbReference type="SAM" id="Phobius"/>
    </source>
</evidence>
<dbReference type="AlphaFoldDB" id="A0A1H9H4M4"/>
<dbReference type="InterPro" id="IPR035919">
    <property type="entry name" value="EAL_sf"/>
</dbReference>
<organism evidence="6 7">
    <name type="scientific">Solimonas aquatica</name>
    <dbReference type="NCBI Taxonomy" id="489703"/>
    <lineage>
        <taxon>Bacteria</taxon>
        <taxon>Pseudomonadati</taxon>
        <taxon>Pseudomonadota</taxon>
        <taxon>Gammaproteobacteria</taxon>
        <taxon>Nevskiales</taxon>
        <taxon>Nevskiaceae</taxon>
        <taxon>Solimonas</taxon>
    </lineage>
</organism>
<proteinExistence type="predicted"/>
<sequence length="1019" mass="113123">MPAPDSRRPELLRTRLQRVLLLLPVVLLMLLGLGAIGGAHRLQAEIGRAQLSRAAQTLSTALAAPYDQEGLRGAARTFFQLAANQQGLRRLRLSDRDGGTLLTLGAYDSWQWSGPLARLFENLLYRYSNSQGTAAVYGPEQRYLGRADFDFIPGMIDSAQAHAVAQLRWTGYAFLLLGLVTLPLYWWLLPLLRGAPSWVQRADPQPQASARPPDLLSMLGLFRERAGAMLDSVHYALVTADGDGRINHLNVTAEKLCGWALAAARKRMIYSVFHTVNENDAPLQTALETALQKGIDVPLQRGWLRARDGRRQPIEMMASLMRGNDGMVIGAAMMLRDVSTHLAEVDDLKREARLSQAIVDHLEEGVLITDPAGVVRFANSRAESQFGYSRAELQGFTVTKLMPVPFLNTPGLRITDYVMTPGSSDRGQHQLPSIVGWRKDATTFPIELWVQQLRTEQGESLVLMVRDISERLRGEKIAMRLGRLLDAAVEEVYIFEAQSLLLLEVNRSARRNLGFHPEVIARMTLLDLAEDLDESVFRSYLQQLGSGSRESVVFRCRNRRADGSSYPVEVRLNYSRDEEPAVFMAIAIDISERLAAEERLRHLAHHDALTGLPNRVMLLDRLEQAWLGTQRGDRMLGVLVLDLDQLREVNERLGHEIGDRLLKAAAERLQATLRPSDTVARVGEDEFVVLAPGLRSVEDAQLVAQKLLDAFVQPFAVDEQQLDVRCSIGVNVYPVDEAGPEGLLLHAGHALREAKQSGGGRQCAYLAQIDVPRQRQLDLQREVSAALALDELSLQFRPALHEGTVRALFARLVWRHARLGEVGHGELMRLAQRAGIAGQLELLQLHRAATFCAGLREAGLQLPDVIIEVSGWQLRSGDFARQSAELLQRYAMPPQRLLLALDGEGIKALQHRHPRVAELLASGVRLAFADACPPLPPPIEMPVQLLLTGRACQSVDQITALSAAARRRELNLIATQLDDTQVLSRWRGSAVAVAGDAVQKALPYEEALEWLRQRPIEPL</sequence>
<keyword evidence="1" id="KW-0812">Transmembrane</keyword>
<dbReference type="Gene3D" id="3.30.70.270">
    <property type="match status" value="1"/>
</dbReference>
<dbReference type="SUPFAM" id="SSF55073">
    <property type="entry name" value="Nucleotide cyclase"/>
    <property type="match status" value="1"/>
</dbReference>
<dbReference type="InterPro" id="IPR000160">
    <property type="entry name" value="GGDEF_dom"/>
</dbReference>
<feature type="domain" description="GGDEF" evidence="5">
    <location>
        <begin position="634"/>
        <end position="767"/>
    </location>
</feature>
<dbReference type="PROSITE" id="PS50112">
    <property type="entry name" value="PAS"/>
    <property type="match status" value="1"/>
</dbReference>
<keyword evidence="1" id="KW-1133">Transmembrane helix</keyword>
<dbReference type="SUPFAM" id="SSF141868">
    <property type="entry name" value="EAL domain-like"/>
    <property type="match status" value="1"/>
</dbReference>
<feature type="domain" description="PAC" evidence="3">
    <location>
        <begin position="550"/>
        <end position="602"/>
    </location>
</feature>
<reference evidence="6 7" key="1">
    <citation type="submission" date="2016-10" db="EMBL/GenBank/DDBJ databases">
        <authorList>
            <person name="de Groot N.N."/>
        </authorList>
    </citation>
    <scope>NUCLEOTIDE SEQUENCE [LARGE SCALE GENOMIC DNA]</scope>
    <source>
        <strain evidence="6 7">DSM 25927</strain>
    </source>
</reference>
<dbReference type="SMART" id="SM00052">
    <property type="entry name" value="EAL"/>
    <property type="match status" value="1"/>
</dbReference>
<dbReference type="Pfam" id="PF13426">
    <property type="entry name" value="PAS_9"/>
    <property type="match status" value="1"/>
</dbReference>
<keyword evidence="1" id="KW-0472">Membrane</keyword>
<dbReference type="RefSeq" id="WP_093285768.1">
    <property type="nucleotide sequence ID" value="NZ_FOFS01000008.1"/>
</dbReference>
<dbReference type="InterPro" id="IPR035965">
    <property type="entry name" value="PAS-like_dom_sf"/>
</dbReference>
<evidence type="ECO:0000259" key="5">
    <source>
        <dbReference type="PROSITE" id="PS50887"/>
    </source>
</evidence>
<dbReference type="CDD" id="cd01949">
    <property type="entry name" value="GGDEF"/>
    <property type="match status" value="1"/>
</dbReference>
<dbReference type="CDD" id="cd00130">
    <property type="entry name" value="PAS"/>
    <property type="match status" value="3"/>
</dbReference>
<dbReference type="Pfam" id="PF00563">
    <property type="entry name" value="EAL"/>
    <property type="match status" value="1"/>
</dbReference>
<dbReference type="Gene3D" id="3.30.450.20">
    <property type="entry name" value="PAS domain"/>
    <property type="match status" value="3"/>
</dbReference>
<feature type="domain" description="PAS" evidence="2">
    <location>
        <begin position="350"/>
        <end position="395"/>
    </location>
</feature>
<dbReference type="PANTHER" id="PTHR44757:SF2">
    <property type="entry name" value="BIOFILM ARCHITECTURE MAINTENANCE PROTEIN MBAA"/>
    <property type="match status" value="1"/>
</dbReference>
<dbReference type="SMART" id="SM00267">
    <property type="entry name" value="GGDEF"/>
    <property type="match status" value="1"/>
</dbReference>
<keyword evidence="7" id="KW-1185">Reference proteome</keyword>
<dbReference type="SMART" id="SM00091">
    <property type="entry name" value="PAS"/>
    <property type="match status" value="3"/>
</dbReference>
<feature type="transmembrane region" description="Helical" evidence="1">
    <location>
        <begin position="20"/>
        <end position="39"/>
    </location>
</feature>
<dbReference type="SMART" id="SM00086">
    <property type="entry name" value="PAC"/>
    <property type="match status" value="2"/>
</dbReference>
<dbReference type="InterPro" id="IPR013767">
    <property type="entry name" value="PAS_fold"/>
</dbReference>
<dbReference type="InterPro" id="IPR000014">
    <property type="entry name" value="PAS"/>
</dbReference>
<dbReference type="PROSITE" id="PS50887">
    <property type="entry name" value="GGDEF"/>
    <property type="match status" value="1"/>
</dbReference>
<feature type="transmembrane region" description="Helical" evidence="1">
    <location>
        <begin position="169"/>
        <end position="188"/>
    </location>
</feature>
<evidence type="ECO:0000259" key="3">
    <source>
        <dbReference type="PROSITE" id="PS50113"/>
    </source>
</evidence>
<dbReference type="GO" id="GO:0006355">
    <property type="term" value="P:regulation of DNA-templated transcription"/>
    <property type="evidence" value="ECO:0007669"/>
    <property type="project" value="InterPro"/>
</dbReference>
<dbReference type="EMBL" id="FOFS01000008">
    <property type="protein sequence ID" value="SEQ57276.1"/>
    <property type="molecule type" value="Genomic_DNA"/>
</dbReference>
<dbReference type="NCBIfam" id="TIGR00229">
    <property type="entry name" value="sensory_box"/>
    <property type="match status" value="3"/>
</dbReference>
<dbReference type="PROSITE" id="PS50883">
    <property type="entry name" value="EAL"/>
    <property type="match status" value="1"/>
</dbReference>
<evidence type="ECO:0000313" key="6">
    <source>
        <dbReference type="EMBL" id="SEQ57276.1"/>
    </source>
</evidence>
<feature type="domain" description="EAL" evidence="4">
    <location>
        <begin position="776"/>
        <end position="1019"/>
    </location>
</feature>
<dbReference type="InterPro" id="IPR029787">
    <property type="entry name" value="Nucleotide_cyclase"/>
</dbReference>
<dbReference type="PROSITE" id="PS50113">
    <property type="entry name" value="PAC"/>
    <property type="match status" value="1"/>
</dbReference>
<dbReference type="Pfam" id="PF00990">
    <property type="entry name" value="GGDEF"/>
    <property type="match status" value="1"/>
</dbReference>
<dbReference type="Pfam" id="PF00989">
    <property type="entry name" value="PAS"/>
    <property type="match status" value="2"/>
</dbReference>
<evidence type="ECO:0000313" key="7">
    <source>
        <dbReference type="Proteomes" id="UP000199233"/>
    </source>
</evidence>